<dbReference type="RefSeq" id="WP_158446062.1">
    <property type="nucleotide sequence ID" value="NZ_JAOAOS010000002.1"/>
</dbReference>
<accession>A0ABW0F090</accession>
<evidence type="ECO:0000313" key="2">
    <source>
        <dbReference type="Proteomes" id="UP001595976"/>
    </source>
</evidence>
<keyword evidence="2" id="KW-1185">Reference proteome</keyword>
<evidence type="ECO:0000313" key="1">
    <source>
        <dbReference type="EMBL" id="MFC5292597.1"/>
    </source>
</evidence>
<sequence>MAAPIGVDPCDGLDCLRDGVLKAGVLNAKALQAGAESHVAKLAGRLPPSSALDEACFQVVTDVIAFARLLYGQAQIAESESARRKALTSIDRLATLAATAGPTGSTAAGPAPEAILQRVPDHAPAGL</sequence>
<comment type="caution">
    <text evidence="1">The sequence shown here is derived from an EMBL/GenBank/DDBJ whole genome shotgun (WGS) entry which is preliminary data.</text>
</comment>
<gene>
    <name evidence="1" type="ORF">ACFPK2_06300</name>
</gene>
<name>A0ABW0F090_9HYPH</name>
<organism evidence="1 2">
    <name type="scientific">Bosea minatitlanensis</name>
    <dbReference type="NCBI Taxonomy" id="128782"/>
    <lineage>
        <taxon>Bacteria</taxon>
        <taxon>Pseudomonadati</taxon>
        <taxon>Pseudomonadota</taxon>
        <taxon>Alphaproteobacteria</taxon>
        <taxon>Hyphomicrobiales</taxon>
        <taxon>Boseaceae</taxon>
        <taxon>Bosea</taxon>
    </lineage>
</organism>
<proteinExistence type="predicted"/>
<dbReference type="EMBL" id="JBHSLI010000002">
    <property type="protein sequence ID" value="MFC5292597.1"/>
    <property type="molecule type" value="Genomic_DNA"/>
</dbReference>
<reference evidence="2" key="1">
    <citation type="journal article" date="2019" name="Int. J. Syst. Evol. Microbiol.">
        <title>The Global Catalogue of Microorganisms (GCM) 10K type strain sequencing project: providing services to taxonomists for standard genome sequencing and annotation.</title>
        <authorList>
            <consortium name="The Broad Institute Genomics Platform"/>
            <consortium name="The Broad Institute Genome Sequencing Center for Infectious Disease"/>
            <person name="Wu L."/>
            <person name="Ma J."/>
        </authorList>
    </citation>
    <scope>NUCLEOTIDE SEQUENCE [LARGE SCALE GENOMIC DNA]</scope>
    <source>
        <strain evidence="2">CGMCC 1.15643</strain>
    </source>
</reference>
<dbReference type="Proteomes" id="UP001595976">
    <property type="component" value="Unassembled WGS sequence"/>
</dbReference>
<protein>
    <submittedName>
        <fullName evidence="1">Uncharacterized protein</fullName>
    </submittedName>
</protein>